<dbReference type="PATRIC" id="fig|502682.8.peg.1456"/>
<dbReference type="EMBL" id="LBHC01000002">
    <property type="protein sequence ID" value="KLE31373.1"/>
    <property type="molecule type" value="Genomic_DNA"/>
</dbReference>
<evidence type="ECO:0000313" key="2">
    <source>
        <dbReference type="EMBL" id="KLE31373.1"/>
    </source>
</evidence>
<dbReference type="AlphaFoldDB" id="A0A0G9MPY8"/>
<reference evidence="2 3" key="1">
    <citation type="submission" date="2015-04" db="EMBL/GenBank/DDBJ databases">
        <title>The draft genome sequence of Erythrobacr gangjinensis K7-2.</title>
        <authorList>
            <person name="Zhuang L."/>
            <person name="Liu Y."/>
            <person name="Shao Z."/>
        </authorList>
    </citation>
    <scope>NUCLEOTIDE SEQUENCE [LARGE SCALE GENOMIC DNA]</scope>
    <source>
        <strain evidence="2 3">K7-2</strain>
    </source>
</reference>
<accession>A0A0G9MPY8</accession>
<dbReference type="Proteomes" id="UP000053070">
    <property type="component" value="Unassembled WGS sequence"/>
</dbReference>
<feature type="domain" description="DUF3592" evidence="1">
    <location>
        <begin position="33"/>
        <end position="101"/>
    </location>
</feature>
<comment type="caution">
    <text evidence="2">The sequence shown here is derived from an EMBL/GenBank/DDBJ whole genome shotgun (WGS) entry which is preliminary data.</text>
</comment>
<organism evidence="2 3">
    <name type="scientific">Aurantiacibacter gangjinensis</name>
    <dbReference type="NCBI Taxonomy" id="502682"/>
    <lineage>
        <taxon>Bacteria</taxon>
        <taxon>Pseudomonadati</taxon>
        <taxon>Pseudomonadota</taxon>
        <taxon>Alphaproteobacteria</taxon>
        <taxon>Sphingomonadales</taxon>
        <taxon>Erythrobacteraceae</taxon>
        <taxon>Aurantiacibacter</taxon>
    </lineage>
</organism>
<sequence length="133" mass="14589">MIAIAVLAIAGLHFWQFRGAAIAAALEAEGIPTTAEIVELRDYSGFRSTGDTLIYRYQVDGTTFEGREKIEDGAADFWAGLSTAPIRYLPGDPATARLVGNSQSQNWALLILFDLTLAIALIVLWRRHKRGQP</sequence>
<dbReference type="Pfam" id="PF12158">
    <property type="entry name" value="DUF3592"/>
    <property type="match status" value="1"/>
</dbReference>
<gene>
    <name evidence="2" type="ORF">AAW01_07145</name>
</gene>
<keyword evidence="3" id="KW-1185">Reference proteome</keyword>
<proteinExistence type="predicted"/>
<name>A0A0G9MPY8_9SPHN</name>
<dbReference type="RefSeq" id="WP_047006724.1">
    <property type="nucleotide sequence ID" value="NZ_CP018097.1"/>
</dbReference>
<dbReference type="InterPro" id="IPR021994">
    <property type="entry name" value="DUF3592"/>
</dbReference>
<evidence type="ECO:0000313" key="3">
    <source>
        <dbReference type="Proteomes" id="UP000053070"/>
    </source>
</evidence>
<evidence type="ECO:0000259" key="1">
    <source>
        <dbReference type="Pfam" id="PF12158"/>
    </source>
</evidence>
<protein>
    <recommendedName>
        <fullName evidence="1">DUF3592 domain-containing protein</fullName>
    </recommendedName>
</protein>
<dbReference type="STRING" id="502682.BMF35_a0426"/>
<dbReference type="KEGG" id="egn:BMF35_a0426"/>